<dbReference type="Pfam" id="PF15625">
    <property type="entry name" value="CC2D2AN-C2"/>
    <property type="match status" value="1"/>
</dbReference>
<dbReference type="InterPro" id="IPR056290">
    <property type="entry name" value="CEPT76/DRC7_peptidase-like_dom"/>
</dbReference>
<dbReference type="SUPFAM" id="SSF49562">
    <property type="entry name" value="C2 domain (Calcium/lipid-binding domain, CaLB)"/>
    <property type="match status" value="1"/>
</dbReference>
<dbReference type="GO" id="GO:1904491">
    <property type="term" value="P:protein localization to ciliary transition zone"/>
    <property type="evidence" value="ECO:0007669"/>
    <property type="project" value="TreeGrafter"/>
</dbReference>
<dbReference type="InterPro" id="IPR028928">
    <property type="entry name" value="CC2D2AN-C2"/>
</dbReference>
<dbReference type="InterPro" id="IPR041510">
    <property type="entry name" value="DUF5523"/>
</dbReference>
<dbReference type="InterPro" id="IPR000008">
    <property type="entry name" value="C2_dom"/>
</dbReference>
<feature type="compositionally biased region" description="Acidic residues" evidence="2">
    <location>
        <begin position="1"/>
        <end position="10"/>
    </location>
</feature>
<evidence type="ECO:0000259" key="3">
    <source>
        <dbReference type="PROSITE" id="PS50004"/>
    </source>
</evidence>
<dbReference type="InterPro" id="IPR035892">
    <property type="entry name" value="C2_domain_sf"/>
</dbReference>
<proteinExistence type="predicted"/>
<feature type="region of interest" description="Disordered" evidence="2">
    <location>
        <begin position="1"/>
        <end position="53"/>
    </location>
</feature>
<name>A0A5E4NGA3_9HEMI</name>
<dbReference type="GO" id="GO:1905515">
    <property type="term" value="P:non-motile cilium assembly"/>
    <property type="evidence" value="ECO:0007669"/>
    <property type="project" value="TreeGrafter"/>
</dbReference>
<gene>
    <name evidence="4" type="ORF">CINCED_3A005079</name>
</gene>
<dbReference type="OrthoDB" id="2162143at2759"/>
<dbReference type="EMBL" id="CABPRJ010001941">
    <property type="protein sequence ID" value="VVC42202.1"/>
    <property type="molecule type" value="Genomic_DNA"/>
</dbReference>
<organism evidence="4 5">
    <name type="scientific">Cinara cedri</name>
    <dbReference type="NCBI Taxonomy" id="506608"/>
    <lineage>
        <taxon>Eukaryota</taxon>
        <taxon>Metazoa</taxon>
        <taxon>Ecdysozoa</taxon>
        <taxon>Arthropoda</taxon>
        <taxon>Hexapoda</taxon>
        <taxon>Insecta</taxon>
        <taxon>Pterygota</taxon>
        <taxon>Neoptera</taxon>
        <taxon>Paraneoptera</taxon>
        <taxon>Hemiptera</taxon>
        <taxon>Sternorrhyncha</taxon>
        <taxon>Aphidomorpha</taxon>
        <taxon>Aphidoidea</taxon>
        <taxon>Aphididae</taxon>
        <taxon>Lachninae</taxon>
        <taxon>Cinara</taxon>
    </lineage>
</organism>
<dbReference type="PANTHER" id="PTHR20837:SF0">
    <property type="entry name" value="COILED-COIL AND C2 DOMAIN-CONTAINING PROTEIN 2A"/>
    <property type="match status" value="1"/>
</dbReference>
<dbReference type="Pfam" id="PF24656">
    <property type="entry name" value="CEPT76_peptidase"/>
    <property type="match status" value="1"/>
</dbReference>
<keyword evidence="1" id="KW-0175">Coiled coil</keyword>
<dbReference type="PROSITE" id="PS50004">
    <property type="entry name" value="C2"/>
    <property type="match status" value="1"/>
</dbReference>
<dbReference type="InterPro" id="IPR056288">
    <property type="entry name" value="CEP76_C"/>
</dbReference>
<dbReference type="Gene3D" id="2.60.40.150">
    <property type="entry name" value="C2 domain"/>
    <property type="match status" value="1"/>
</dbReference>
<reference evidence="4 5" key="1">
    <citation type="submission" date="2019-08" db="EMBL/GenBank/DDBJ databases">
        <authorList>
            <person name="Alioto T."/>
            <person name="Alioto T."/>
            <person name="Gomez Garrido J."/>
        </authorList>
    </citation>
    <scope>NUCLEOTIDE SEQUENCE [LARGE SCALE GENOMIC DNA]</scope>
</reference>
<dbReference type="Pfam" id="PF24652">
    <property type="entry name" value="CEP76_C"/>
    <property type="match status" value="1"/>
</dbReference>
<feature type="coiled-coil region" evidence="1">
    <location>
        <begin position="381"/>
        <end position="424"/>
    </location>
</feature>
<accession>A0A5E4NGA3</accession>
<evidence type="ECO:0000313" key="4">
    <source>
        <dbReference type="EMBL" id="VVC42202.1"/>
    </source>
</evidence>
<dbReference type="Pfam" id="PF00168">
    <property type="entry name" value="C2"/>
    <property type="match status" value="1"/>
</dbReference>
<evidence type="ECO:0000313" key="5">
    <source>
        <dbReference type="Proteomes" id="UP000325440"/>
    </source>
</evidence>
<dbReference type="InterPro" id="IPR052434">
    <property type="entry name" value="Tectonic-like_complex_comp"/>
</dbReference>
<dbReference type="Pfam" id="PF17661">
    <property type="entry name" value="DUF5523"/>
    <property type="match status" value="1"/>
</dbReference>
<protein>
    <submittedName>
        <fullName evidence="4">CC2D2A, N-terminal, C2 domain,C2 domain</fullName>
    </submittedName>
</protein>
<keyword evidence="5" id="KW-1185">Reference proteome</keyword>
<dbReference type="PANTHER" id="PTHR20837">
    <property type="entry name" value="CENTROSOMAL PROTEIN-RELATED"/>
    <property type="match status" value="1"/>
</dbReference>
<evidence type="ECO:0000256" key="2">
    <source>
        <dbReference type="SAM" id="MobiDB-lite"/>
    </source>
</evidence>
<dbReference type="GO" id="GO:0035869">
    <property type="term" value="C:ciliary transition zone"/>
    <property type="evidence" value="ECO:0007669"/>
    <property type="project" value="TreeGrafter"/>
</dbReference>
<sequence length="1466" mass="167708">MDDDDLEVLDCAETPEPPEQTSNTAIDMGMSPGSAAGSRRPSLDGMSSTCTSQSEIRSFKDRLREHVNQVKERASNTVVVEQNKNKVQQNVKQPAERLAQLMNSENDVVAAALEKHEKDMQSKNVVINDVNKFDHEIESFNFFTKVWDPPTSQGIQEQSAESSVEEVGVSNEENKKLVTEDYLGLTDGEDVDIVDYSLVPFLDTFIKIKEAAKQIYFVPDGSQVDLAKRLNSRQPRYLEKEGLYVGAYPPVYEKCLNKLQQRLLKANEFHWFGEDGDLIRLPDPLAEPSTYKLLDSSENSGYLDIKYTSATPFKSPYSFNSLSQDSKEIKFLLELEISKIQFSHHALFSRQHVLDKQLLQLYHKYKCRQNIARTKMLSGRLEALRNAKDTLVKVMAEENDKDLLENHENRLQRYKTEIKETRAQKLLEGKADRSLISNILATWRDLKKLRERQEYVITNTKLEIIVDDNDNTEEWESEFNKLLEETLEEMSEKNVEINVPDVRDQVFSILSESLRSPGEPTIAFVMSKIEPTSEDCITAKEELQRRLALLKYSIWFDVIFNGHIVCESTSLSIDDSFSVDVNQKFVVEIHQWPDTLSLNIHCENLNSKNLFTKNPIAELYIPFPISNTTLNMVDIENMEFSCFGIQNVQNAGVGSGVDFKIFPEDTESHCLYTSGEVLCKAGWGKFGDQILCPPEDYFNRLHPLNTNNELATKTEKLLHWMNDLHPDPNDPNNISFFEALKSVDENIVCNKKVSFSVNIYKNMLEFCSDEELDGNPRLKLLKLRDRGEIEFRMAKAVPLKEWLIPKDIFNEFENRLSTSELALEVAGLGPLETSRIWGRYSVIRLYDKILKQCKLGNRNKITRDIVVEDTVPDIGTLGLTFMKMFQPKRPLRPRRKERKKIPVKSLSGQEIKVVINVMRAFEVPVRKNFDMMIGDIAMIPVQPFIEISFKDQTSRTTTAEGSNPTWNQDLMLTVMSNSVDFCPNQVQSIDDCIHINMYDEIVVDILEDSRTRETNIHQRLERYWLGSCVIPISALFNNSQIEGMFQLNTPRHLLGYERLVSNSESSHYRNSTFLSLFIMAQPPLHPPEPIKERLDCSESFNFERYLEYWSAEGAKQFPHRPVKTLVIHCSGKTVCVTRFFRPLPLPTIAEEVTNTTAEMVARFVSLIPVVNSNVLLVGRFDVWLTGDQLLGLLFGGGSGVDHGILLCCYFMKLNVRAWLLLGTGVSRGDAAYVLTSRSRVPDRPSAAVQYDVWDPLTGLKYSTCDSFSPIQEVYCLINADNIWLNVQYEKSVTRTRWDVTQTRDWCPAFGRYQAAPTVLGSVQPDTVDYTPPAIADARLLQEKLEQTLRNAVMKCRVKSKTVWNRYCVSVLRKILPHLERETWNNGSVENGHLAELQHLLVSHKMCGFPINRPYSNTEVLVDAIKSTGMHLNENPMVEFALAVYVHPYPNQVLSVWIYLASLQPRR</sequence>
<feature type="domain" description="C2" evidence="3">
    <location>
        <begin position="892"/>
        <end position="1045"/>
    </location>
</feature>
<dbReference type="Proteomes" id="UP000325440">
    <property type="component" value="Unassembled WGS sequence"/>
</dbReference>
<evidence type="ECO:0000256" key="1">
    <source>
        <dbReference type="SAM" id="Coils"/>
    </source>
</evidence>